<proteinExistence type="predicted"/>
<dbReference type="CDD" id="cd00093">
    <property type="entry name" value="HTH_XRE"/>
    <property type="match status" value="1"/>
</dbReference>
<dbReference type="SUPFAM" id="SSF47413">
    <property type="entry name" value="lambda repressor-like DNA-binding domains"/>
    <property type="match status" value="1"/>
</dbReference>
<organism evidence="3 4">
    <name type="scientific">Vibrio vulnificus</name>
    <dbReference type="NCBI Taxonomy" id="672"/>
    <lineage>
        <taxon>Bacteria</taxon>
        <taxon>Pseudomonadati</taxon>
        <taxon>Pseudomonadota</taxon>
        <taxon>Gammaproteobacteria</taxon>
        <taxon>Vibrionales</taxon>
        <taxon>Vibrionaceae</taxon>
        <taxon>Vibrio</taxon>
    </lineage>
</organism>
<evidence type="ECO:0000313" key="3">
    <source>
        <dbReference type="EMBL" id="POB41726.1"/>
    </source>
</evidence>
<keyword evidence="1" id="KW-0175">Coiled coil</keyword>
<dbReference type="EMBL" id="PDGH01000146">
    <property type="protein sequence ID" value="POB41726.1"/>
    <property type="molecule type" value="Genomic_DNA"/>
</dbReference>
<gene>
    <name evidence="3" type="ORF">CRN52_22295</name>
</gene>
<name>A0A2S3QV39_VIBVL</name>
<dbReference type="Proteomes" id="UP000237466">
    <property type="component" value="Unassembled WGS sequence"/>
</dbReference>
<dbReference type="RefSeq" id="WP_072604754.1">
    <property type="nucleotide sequence ID" value="NZ_CABMOC010000006.1"/>
</dbReference>
<evidence type="ECO:0000313" key="4">
    <source>
        <dbReference type="Proteomes" id="UP000237466"/>
    </source>
</evidence>
<feature type="domain" description="HTH cro/C1-type" evidence="2">
    <location>
        <begin position="13"/>
        <end position="66"/>
    </location>
</feature>
<dbReference type="SMART" id="SM00530">
    <property type="entry name" value="HTH_XRE"/>
    <property type="match status" value="1"/>
</dbReference>
<dbReference type="PROSITE" id="PS50943">
    <property type="entry name" value="HTH_CROC1"/>
    <property type="match status" value="1"/>
</dbReference>
<dbReference type="InterPro" id="IPR001387">
    <property type="entry name" value="Cro/C1-type_HTH"/>
</dbReference>
<sequence length="269" mass="31045">MQDTTPEYLLAALRQAIKSKGLTYRELSDRLGIPLSTFKRHLYSSNISLDKLLEYCRETDTSLEELQKLANQLKENDQNYFSQTQDDVFFEYPEIYDFYRELRHLRDKNGFNWMKEKHGLDEASTRSYFHALELLGLIKLDEKYDFSLVGPMYYSFAEESKLNKKYTQILIEQTIAFPDCVKVGLSRMNLTDDQLKAVGKIVATEVLRYHSENMADGNFSVTDFKNVMLISSPHGSLMFSDGIGSLPKDVLEQIKDRIEQAGDKPSLAL</sequence>
<dbReference type="Gene3D" id="1.10.260.40">
    <property type="entry name" value="lambda repressor-like DNA-binding domains"/>
    <property type="match status" value="1"/>
</dbReference>
<accession>A0A2S3QV39</accession>
<evidence type="ECO:0000256" key="1">
    <source>
        <dbReference type="SAM" id="Coils"/>
    </source>
</evidence>
<dbReference type="Pfam" id="PF13443">
    <property type="entry name" value="HTH_26"/>
    <property type="match status" value="1"/>
</dbReference>
<dbReference type="AlphaFoldDB" id="A0A2S3QV39"/>
<dbReference type="GO" id="GO:0003677">
    <property type="term" value="F:DNA binding"/>
    <property type="evidence" value="ECO:0007669"/>
    <property type="project" value="InterPro"/>
</dbReference>
<protein>
    <submittedName>
        <fullName evidence="3">XRE family transcriptional regulator</fullName>
    </submittedName>
</protein>
<dbReference type="InterPro" id="IPR010982">
    <property type="entry name" value="Lambda_DNA-bd_dom_sf"/>
</dbReference>
<comment type="caution">
    <text evidence="3">The sequence shown here is derived from an EMBL/GenBank/DDBJ whole genome shotgun (WGS) entry which is preliminary data.</text>
</comment>
<feature type="coiled-coil region" evidence="1">
    <location>
        <begin position="56"/>
        <end position="83"/>
    </location>
</feature>
<reference evidence="3 4" key="1">
    <citation type="journal article" date="2018" name="Front. Microbiol.">
        <title>Phylogeny of Vibrio vulnificus from the Analysis of the Core-Genome: Implications for Intra-Species Taxonomy.</title>
        <authorList>
            <person name="Roig F.J."/>
            <person name="Gonzalez-Candelas F."/>
            <person name="Sanjuan E."/>
            <person name="Fouz B."/>
            <person name="Feil E.J."/>
            <person name="Llorens C."/>
            <person name="Baker-Austin C."/>
            <person name="Oliver J.D."/>
            <person name="Danin-Poleg Y."/>
            <person name="Gibas C.J."/>
            <person name="Kashi Y."/>
            <person name="Gulig P.A."/>
            <person name="Morrison S.S."/>
            <person name="Amaro C."/>
        </authorList>
    </citation>
    <scope>NUCLEOTIDE SEQUENCE [LARGE SCALE GENOMIC DNA]</scope>
    <source>
        <strain evidence="3 4">CECT4608</strain>
    </source>
</reference>
<evidence type="ECO:0000259" key="2">
    <source>
        <dbReference type="PROSITE" id="PS50943"/>
    </source>
</evidence>